<proteinExistence type="predicted"/>
<accession>A0A5C6B7Z5</accession>
<protein>
    <recommendedName>
        <fullName evidence="3">DUF5655 domain-containing protein</fullName>
    </recommendedName>
</protein>
<comment type="caution">
    <text evidence="1">The sequence shown here is derived from an EMBL/GenBank/DDBJ whole genome shotgun (WGS) entry which is preliminary data.</text>
</comment>
<dbReference type="EMBL" id="SJPN01000001">
    <property type="protein sequence ID" value="TWU08385.1"/>
    <property type="molecule type" value="Genomic_DNA"/>
</dbReference>
<organism evidence="1 2">
    <name type="scientific">Stieleria varia</name>
    <dbReference type="NCBI Taxonomy" id="2528005"/>
    <lineage>
        <taxon>Bacteria</taxon>
        <taxon>Pseudomonadati</taxon>
        <taxon>Planctomycetota</taxon>
        <taxon>Planctomycetia</taxon>
        <taxon>Pirellulales</taxon>
        <taxon>Pirellulaceae</taxon>
        <taxon>Stieleria</taxon>
    </lineage>
</organism>
<dbReference type="AlphaFoldDB" id="A0A5C6B7Z5"/>
<reference evidence="1 2" key="1">
    <citation type="submission" date="2019-02" db="EMBL/GenBank/DDBJ databases">
        <title>Deep-cultivation of Planctomycetes and their phenomic and genomic characterization uncovers novel biology.</title>
        <authorList>
            <person name="Wiegand S."/>
            <person name="Jogler M."/>
            <person name="Boedeker C."/>
            <person name="Pinto D."/>
            <person name="Vollmers J."/>
            <person name="Rivas-Marin E."/>
            <person name="Kohn T."/>
            <person name="Peeters S.H."/>
            <person name="Heuer A."/>
            <person name="Rast P."/>
            <person name="Oberbeckmann S."/>
            <person name="Bunk B."/>
            <person name="Jeske O."/>
            <person name="Meyerdierks A."/>
            <person name="Storesund J.E."/>
            <person name="Kallscheuer N."/>
            <person name="Luecker S."/>
            <person name="Lage O.M."/>
            <person name="Pohl T."/>
            <person name="Merkel B.J."/>
            <person name="Hornburger P."/>
            <person name="Mueller R.-W."/>
            <person name="Bruemmer F."/>
            <person name="Labrenz M."/>
            <person name="Spormann A.M."/>
            <person name="Op Den Camp H."/>
            <person name="Overmann J."/>
            <person name="Amann R."/>
            <person name="Jetten M.S.M."/>
            <person name="Mascher T."/>
            <person name="Medema M.H."/>
            <person name="Devos D.P."/>
            <person name="Kaster A.-K."/>
            <person name="Ovreas L."/>
            <person name="Rohde M."/>
            <person name="Galperin M.Y."/>
            <person name="Jogler C."/>
        </authorList>
    </citation>
    <scope>NUCLEOTIDE SEQUENCE [LARGE SCALE GENOMIC DNA]</scope>
    <source>
        <strain evidence="1 2">Pla52n</strain>
    </source>
</reference>
<dbReference type="Proteomes" id="UP000320176">
    <property type="component" value="Unassembled WGS sequence"/>
</dbReference>
<evidence type="ECO:0000313" key="2">
    <source>
        <dbReference type="Proteomes" id="UP000320176"/>
    </source>
</evidence>
<gene>
    <name evidence="1" type="ORF">Pla52n_09670</name>
</gene>
<dbReference type="RefSeq" id="WP_146518433.1">
    <property type="nucleotide sequence ID" value="NZ_CP151726.1"/>
</dbReference>
<evidence type="ECO:0008006" key="3">
    <source>
        <dbReference type="Google" id="ProtNLM"/>
    </source>
</evidence>
<sequence length="137" mass="15733">MAKKQSTEDGDSFDEAYWANKSLETLSAAKELLSITAPVYGNPRLNFCKWSINIVLDGYNELIVRERKGGNVLIEFRYGEKREELAQILEANSIQYNDRYKHFIFAISVQRIPNEAEMFASIASLNCRWWLDSGDAD</sequence>
<name>A0A5C6B7Z5_9BACT</name>
<keyword evidence="2" id="KW-1185">Reference proteome</keyword>
<evidence type="ECO:0000313" key="1">
    <source>
        <dbReference type="EMBL" id="TWU08385.1"/>
    </source>
</evidence>